<dbReference type="FunFam" id="3.30.420.10:FF:000003">
    <property type="entry name" value="Oligoribonuclease"/>
    <property type="match status" value="1"/>
</dbReference>
<sequence>MSGSETFKPLEYDDGPLVWVDCEMTGLDFLNDRIIEIAVIITNGRLEPVDEGISYIINTPKEVLDGMNEWCINQHGKSGLTQACLDSPHSYEEVTDKVLEYLQKWIPERGAGVLAGSTVHADMRFMMIGMPRVMKHLSYRIVDVSSIKEICKRWYPSVRQQDKARRTEECAHRALDDIKASISELKFYREKVFIPVEPKPERATTPEEEREGKTAV</sequence>
<evidence type="ECO:0000313" key="7">
    <source>
        <dbReference type="EMBL" id="WVW84021.1"/>
    </source>
</evidence>
<dbReference type="KEGG" id="kbi:30209573"/>
<organism evidence="6">
    <name type="scientific">Kwoniella bestiolae CBS 10118</name>
    <dbReference type="NCBI Taxonomy" id="1296100"/>
    <lineage>
        <taxon>Eukaryota</taxon>
        <taxon>Fungi</taxon>
        <taxon>Dikarya</taxon>
        <taxon>Basidiomycota</taxon>
        <taxon>Agaricomycotina</taxon>
        <taxon>Tremellomycetes</taxon>
        <taxon>Tremellales</taxon>
        <taxon>Cryptococcaceae</taxon>
        <taxon>Kwoniella</taxon>
    </lineage>
</organism>
<dbReference type="InterPro" id="IPR036397">
    <property type="entry name" value="RNaseH_sf"/>
</dbReference>
<dbReference type="EMBL" id="CP144544">
    <property type="protein sequence ID" value="WVW84021.1"/>
    <property type="molecule type" value="Genomic_DNA"/>
</dbReference>
<evidence type="ECO:0000313" key="8">
    <source>
        <dbReference type="Proteomes" id="UP000092730"/>
    </source>
</evidence>
<evidence type="ECO:0000259" key="5">
    <source>
        <dbReference type="SMART" id="SM00479"/>
    </source>
</evidence>
<evidence type="ECO:0000256" key="4">
    <source>
        <dbReference type="ARBA" id="ARBA00022839"/>
    </source>
</evidence>
<dbReference type="EMBL" id="KI894021">
    <property type="protein sequence ID" value="OCF25355.1"/>
    <property type="molecule type" value="Genomic_DNA"/>
</dbReference>
<comment type="similarity">
    <text evidence="1">Belongs to the oligoribonuclease family.</text>
</comment>
<keyword evidence="8" id="KW-1185">Reference proteome</keyword>
<dbReference type="Gene3D" id="3.30.420.10">
    <property type="entry name" value="Ribonuclease H-like superfamily/Ribonuclease H"/>
    <property type="match status" value="1"/>
</dbReference>
<dbReference type="InterPro" id="IPR022894">
    <property type="entry name" value="Oligoribonuclease"/>
</dbReference>
<gene>
    <name evidence="6" type="ORF">I302_05174</name>
    <name evidence="7" type="ORF">I302_106049</name>
</gene>
<dbReference type="InterPro" id="IPR013520">
    <property type="entry name" value="Ribonucl_H"/>
</dbReference>
<proteinExistence type="inferred from homology"/>
<evidence type="ECO:0000313" key="6">
    <source>
        <dbReference type="EMBL" id="OCF25355.1"/>
    </source>
</evidence>
<dbReference type="GO" id="GO:0003676">
    <property type="term" value="F:nucleic acid binding"/>
    <property type="evidence" value="ECO:0007669"/>
    <property type="project" value="InterPro"/>
</dbReference>
<reference evidence="6" key="1">
    <citation type="submission" date="2013-07" db="EMBL/GenBank/DDBJ databases">
        <title>The Genome Sequence of Cryptococcus bestiolae CBS10118.</title>
        <authorList>
            <consortium name="The Broad Institute Genome Sequencing Platform"/>
            <person name="Cuomo C."/>
            <person name="Litvintseva A."/>
            <person name="Chen Y."/>
            <person name="Heitman J."/>
            <person name="Sun S."/>
            <person name="Springer D."/>
            <person name="Dromer F."/>
            <person name="Young S.K."/>
            <person name="Zeng Q."/>
            <person name="Gargeya S."/>
            <person name="Fitzgerald M."/>
            <person name="Abouelleil A."/>
            <person name="Alvarado L."/>
            <person name="Berlin A.M."/>
            <person name="Chapman S.B."/>
            <person name="Dewar J."/>
            <person name="Goldberg J."/>
            <person name="Griggs A."/>
            <person name="Gujja S."/>
            <person name="Hansen M."/>
            <person name="Howarth C."/>
            <person name="Imamovic A."/>
            <person name="Larimer J."/>
            <person name="McCowan C."/>
            <person name="Murphy C."/>
            <person name="Pearson M."/>
            <person name="Priest M."/>
            <person name="Roberts A."/>
            <person name="Saif S."/>
            <person name="Shea T."/>
            <person name="Sykes S."/>
            <person name="Wortman J."/>
            <person name="Nusbaum C."/>
            <person name="Birren B."/>
        </authorList>
    </citation>
    <scope>NUCLEOTIDE SEQUENCE [LARGE SCALE GENOMIC DNA]</scope>
    <source>
        <strain evidence="6">CBS 10118</strain>
    </source>
</reference>
<dbReference type="STRING" id="1296100.A0A1B9G2V8"/>
<dbReference type="PANTHER" id="PTHR11046">
    <property type="entry name" value="OLIGORIBONUCLEASE, MITOCHONDRIAL"/>
    <property type="match status" value="1"/>
</dbReference>
<dbReference type="SMART" id="SM00479">
    <property type="entry name" value="EXOIII"/>
    <property type="match status" value="1"/>
</dbReference>
<evidence type="ECO:0000256" key="2">
    <source>
        <dbReference type="ARBA" id="ARBA00022722"/>
    </source>
</evidence>
<keyword evidence="3" id="KW-0378">Hydrolase</keyword>
<dbReference type="VEuPathDB" id="FungiDB:I302_05174"/>
<keyword evidence="4" id="KW-0269">Exonuclease</keyword>
<dbReference type="Pfam" id="PF00929">
    <property type="entry name" value="RNase_T"/>
    <property type="match status" value="1"/>
</dbReference>
<accession>A0A1B9G2V8</accession>
<evidence type="ECO:0000256" key="3">
    <source>
        <dbReference type="ARBA" id="ARBA00022801"/>
    </source>
</evidence>
<feature type="domain" description="Exonuclease" evidence="5">
    <location>
        <begin position="16"/>
        <end position="194"/>
    </location>
</feature>
<dbReference type="PANTHER" id="PTHR11046:SF0">
    <property type="entry name" value="OLIGORIBONUCLEASE, MITOCHONDRIAL"/>
    <property type="match status" value="1"/>
</dbReference>
<reference evidence="6" key="3">
    <citation type="submission" date="2014-01" db="EMBL/GenBank/DDBJ databases">
        <title>Evolution of pathogenesis and genome organization in the Tremellales.</title>
        <authorList>
            <person name="Cuomo C."/>
            <person name="Litvintseva A."/>
            <person name="Heitman J."/>
            <person name="Chen Y."/>
            <person name="Sun S."/>
            <person name="Springer D."/>
            <person name="Dromer F."/>
            <person name="Young S."/>
            <person name="Zeng Q."/>
            <person name="Chapman S."/>
            <person name="Gujja S."/>
            <person name="Saif S."/>
            <person name="Birren B."/>
        </authorList>
    </citation>
    <scope>NUCLEOTIDE SEQUENCE</scope>
    <source>
        <strain evidence="6">CBS 10118</strain>
    </source>
</reference>
<keyword evidence="2" id="KW-0540">Nuclease</keyword>
<dbReference type="GeneID" id="30209573"/>
<dbReference type="GO" id="GO:0000175">
    <property type="term" value="F:3'-5'-RNA exonuclease activity"/>
    <property type="evidence" value="ECO:0007669"/>
    <property type="project" value="InterPro"/>
</dbReference>
<dbReference type="NCBIfam" id="NF003765">
    <property type="entry name" value="PRK05359.1"/>
    <property type="match status" value="1"/>
</dbReference>
<dbReference type="InterPro" id="IPR012337">
    <property type="entry name" value="RNaseH-like_sf"/>
</dbReference>
<dbReference type="Proteomes" id="UP000092730">
    <property type="component" value="Chromosome 4"/>
</dbReference>
<reference evidence="7" key="2">
    <citation type="submission" date="2013-07" db="EMBL/GenBank/DDBJ databases">
        <authorList>
            <consortium name="The Broad Institute Genome Sequencing Platform"/>
            <person name="Cuomo C."/>
            <person name="Litvintseva A."/>
            <person name="Chen Y."/>
            <person name="Heitman J."/>
            <person name="Sun S."/>
            <person name="Springer D."/>
            <person name="Dromer F."/>
            <person name="Young S.K."/>
            <person name="Zeng Q."/>
            <person name="Gargeya S."/>
            <person name="Fitzgerald M."/>
            <person name="Abouelleil A."/>
            <person name="Alvarado L."/>
            <person name="Berlin A.M."/>
            <person name="Chapman S.B."/>
            <person name="Dewar J."/>
            <person name="Goldberg J."/>
            <person name="Griggs A."/>
            <person name="Gujja S."/>
            <person name="Hansen M."/>
            <person name="Howarth C."/>
            <person name="Imamovic A."/>
            <person name="Larimer J."/>
            <person name="McCowan C."/>
            <person name="Murphy C."/>
            <person name="Pearson M."/>
            <person name="Priest M."/>
            <person name="Roberts A."/>
            <person name="Saif S."/>
            <person name="Shea T."/>
            <person name="Sykes S."/>
            <person name="Wortman J."/>
            <person name="Nusbaum C."/>
            <person name="Birren B."/>
        </authorList>
    </citation>
    <scope>NUCLEOTIDE SEQUENCE</scope>
    <source>
        <strain evidence="7">CBS 10118</strain>
    </source>
</reference>
<evidence type="ECO:0000256" key="1">
    <source>
        <dbReference type="ARBA" id="ARBA00009921"/>
    </source>
</evidence>
<dbReference type="CDD" id="cd06135">
    <property type="entry name" value="Orn"/>
    <property type="match status" value="1"/>
</dbReference>
<dbReference type="AlphaFoldDB" id="A0A1B9G2V8"/>
<reference evidence="7" key="4">
    <citation type="submission" date="2024-02" db="EMBL/GenBank/DDBJ databases">
        <title>Comparative genomics of Cryptococcus and Kwoniella reveals pathogenesis evolution and contrasting modes of karyotype evolution via chromosome fusion or intercentromeric recombination.</title>
        <authorList>
            <person name="Coelho M.A."/>
            <person name="David-Palma M."/>
            <person name="Shea T."/>
            <person name="Bowers K."/>
            <person name="McGinley-Smith S."/>
            <person name="Mohammad A.W."/>
            <person name="Gnirke A."/>
            <person name="Yurkov A.M."/>
            <person name="Nowrousian M."/>
            <person name="Sun S."/>
            <person name="Cuomo C.A."/>
            <person name="Heitman J."/>
        </authorList>
    </citation>
    <scope>NUCLEOTIDE SEQUENCE</scope>
    <source>
        <strain evidence="7">CBS 10118</strain>
    </source>
</reference>
<dbReference type="SUPFAM" id="SSF53098">
    <property type="entry name" value="Ribonuclease H-like"/>
    <property type="match status" value="1"/>
</dbReference>
<name>A0A1B9G2V8_9TREE</name>
<protein>
    <submittedName>
        <fullName evidence="6">Oligoribonuclease</fullName>
    </submittedName>
</protein>
<dbReference type="OrthoDB" id="270189at2759"/>
<dbReference type="GO" id="GO:0005739">
    <property type="term" value="C:mitochondrion"/>
    <property type="evidence" value="ECO:0007669"/>
    <property type="project" value="TreeGrafter"/>
</dbReference>
<dbReference type="RefSeq" id="XP_019046425.1">
    <property type="nucleotide sequence ID" value="XM_019191795.1"/>
</dbReference>